<organism evidence="11 12">
    <name type="scientific">Ectothiorhodospira mobilis</name>
    <dbReference type="NCBI Taxonomy" id="195064"/>
    <lineage>
        <taxon>Bacteria</taxon>
        <taxon>Pseudomonadati</taxon>
        <taxon>Pseudomonadota</taxon>
        <taxon>Gammaproteobacteria</taxon>
        <taxon>Chromatiales</taxon>
        <taxon>Ectothiorhodospiraceae</taxon>
        <taxon>Ectothiorhodospira</taxon>
    </lineage>
</organism>
<dbReference type="InterPro" id="IPR015422">
    <property type="entry name" value="PyrdxlP-dep_Trfase_small"/>
</dbReference>
<comment type="similarity">
    <text evidence="3 9">Belongs to the class-II pyridoxal-phosphate-dependent aminotransferase family. Histidinol-phosphate aminotransferase subfamily.</text>
</comment>
<evidence type="ECO:0000256" key="3">
    <source>
        <dbReference type="ARBA" id="ARBA00007970"/>
    </source>
</evidence>
<dbReference type="EC" id="2.6.1.9" evidence="9"/>
<dbReference type="AlphaFoldDB" id="A0A1I4PMV7"/>
<dbReference type="EMBL" id="FOUO01000002">
    <property type="protein sequence ID" value="SFM29107.1"/>
    <property type="molecule type" value="Genomic_DNA"/>
</dbReference>
<dbReference type="InterPro" id="IPR050106">
    <property type="entry name" value="HistidinolP_aminotransfase"/>
</dbReference>
<keyword evidence="5 9" id="KW-0032">Aminotransferase</keyword>
<keyword evidence="9" id="KW-0368">Histidine biosynthesis</keyword>
<evidence type="ECO:0000256" key="9">
    <source>
        <dbReference type="HAMAP-Rule" id="MF_01023"/>
    </source>
</evidence>
<dbReference type="UniPathway" id="UPA00031">
    <property type="reaction ID" value="UER00012"/>
</dbReference>
<evidence type="ECO:0000256" key="2">
    <source>
        <dbReference type="ARBA" id="ARBA00005011"/>
    </source>
</evidence>
<dbReference type="InterPro" id="IPR005861">
    <property type="entry name" value="HisP_aminotrans"/>
</dbReference>
<evidence type="ECO:0000313" key="11">
    <source>
        <dbReference type="EMBL" id="SFM29107.1"/>
    </source>
</evidence>
<evidence type="ECO:0000256" key="5">
    <source>
        <dbReference type="ARBA" id="ARBA00022576"/>
    </source>
</evidence>
<comment type="catalytic activity">
    <reaction evidence="8 9">
        <text>L-histidinol phosphate + 2-oxoglutarate = 3-(imidazol-4-yl)-2-oxopropyl phosphate + L-glutamate</text>
        <dbReference type="Rhea" id="RHEA:23744"/>
        <dbReference type="ChEBI" id="CHEBI:16810"/>
        <dbReference type="ChEBI" id="CHEBI:29985"/>
        <dbReference type="ChEBI" id="CHEBI:57766"/>
        <dbReference type="ChEBI" id="CHEBI:57980"/>
        <dbReference type="EC" id="2.6.1.9"/>
    </reaction>
</comment>
<feature type="domain" description="Aminotransferase class I/classII large" evidence="10">
    <location>
        <begin position="36"/>
        <end position="367"/>
    </location>
</feature>
<evidence type="ECO:0000256" key="1">
    <source>
        <dbReference type="ARBA" id="ARBA00001933"/>
    </source>
</evidence>
<dbReference type="GO" id="GO:0000105">
    <property type="term" value="P:L-histidine biosynthetic process"/>
    <property type="evidence" value="ECO:0007669"/>
    <property type="project" value="UniProtKB-UniRule"/>
</dbReference>
<dbReference type="SUPFAM" id="SSF53383">
    <property type="entry name" value="PLP-dependent transferases"/>
    <property type="match status" value="1"/>
</dbReference>
<reference evidence="11 12" key="1">
    <citation type="submission" date="2016-10" db="EMBL/GenBank/DDBJ databases">
        <authorList>
            <person name="de Groot N.N."/>
        </authorList>
    </citation>
    <scope>NUCLEOTIDE SEQUENCE [LARGE SCALE GENOMIC DNA]</scope>
    <source>
        <strain evidence="11 12">DSM 4180</strain>
    </source>
</reference>
<comment type="pathway">
    <text evidence="2 9">Amino-acid biosynthesis; L-histidine biosynthesis; L-histidine from 5-phospho-alpha-D-ribose 1-diphosphate: step 7/9.</text>
</comment>
<name>A0A1I4PMV7_ECTMO</name>
<evidence type="ECO:0000256" key="4">
    <source>
        <dbReference type="ARBA" id="ARBA00011738"/>
    </source>
</evidence>
<keyword evidence="7 9" id="KW-0663">Pyridoxal phosphate</keyword>
<protein>
    <recommendedName>
        <fullName evidence="9">Histidinol-phosphate aminotransferase</fullName>
        <ecNumber evidence="9">2.6.1.9</ecNumber>
    </recommendedName>
    <alternativeName>
        <fullName evidence="9">Imidazole acetol-phosphate transaminase</fullName>
    </alternativeName>
</protein>
<dbReference type="STRING" id="195064.SAMN05421721_10269"/>
<dbReference type="HAMAP" id="MF_01023">
    <property type="entry name" value="HisC_aminotrans_2"/>
    <property type="match status" value="1"/>
</dbReference>
<accession>A0A1I4PMV7</accession>
<dbReference type="OrthoDB" id="9813612at2"/>
<evidence type="ECO:0000256" key="8">
    <source>
        <dbReference type="ARBA" id="ARBA00047481"/>
    </source>
</evidence>
<dbReference type="RefSeq" id="WP_090483490.1">
    <property type="nucleotide sequence ID" value="NZ_FOUO01000002.1"/>
</dbReference>
<evidence type="ECO:0000313" key="12">
    <source>
        <dbReference type="Proteomes" id="UP000199556"/>
    </source>
</evidence>
<dbReference type="GO" id="GO:0004400">
    <property type="term" value="F:histidinol-phosphate transaminase activity"/>
    <property type="evidence" value="ECO:0007669"/>
    <property type="project" value="UniProtKB-UniRule"/>
</dbReference>
<dbReference type="GO" id="GO:0030170">
    <property type="term" value="F:pyridoxal phosphate binding"/>
    <property type="evidence" value="ECO:0007669"/>
    <property type="project" value="InterPro"/>
</dbReference>
<comment type="cofactor">
    <cofactor evidence="1 9">
        <name>pyridoxal 5'-phosphate</name>
        <dbReference type="ChEBI" id="CHEBI:597326"/>
    </cofactor>
</comment>
<dbReference type="CDD" id="cd00609">
    <property type="entry name" value="AAT_like"/>
    <property type="match status" value="1"/>
</dbReference>
<dbReference type="Gene3D" id="3.40.640.10">
    <property type="entry name" value="Type I PLP-dependent aspartate aminotransferase-like (Major domain)"/>
    <property type="match status" value="1"/>
</dbReference>
<gene>
    <name evidence="9" type="primary">hisC</name>
    <name evidence="11" type="ORF">SAMN05421721_10269</name>
</gene>
<comment type="subunit">
    <text evidence="4 9">Homodimer.</text>
</comment>
<evidence type="ECO:0000259" key="10">
    <source>
        <dbReference type="Pfam" id="PF00155"/>
    </source>
</evidence>
<evidence type="ECO:0000256" key="6">
    <source>
        <dbReference type="ARBA" id="ARBA00022679"/>
    </source>
</evidence>
<dbReference type="InterPro" id="IPR015424">
    <property type="entry name" value="PyrdxlP-dep_Trfase"/>
</dbReference>
<dbReference type="Pfam" id="PF00155">
    <property type="entry name" value="Aminotran_1_2"/>
    <property type="match status" value="1"/>
</dbReference>
<dbReference type="Proteomes" id="UP000199556">
    <property type="component" value="Unassembled WGS sequence"/>
</dbReference>
<dbReference type="PANTHER" id="PTHR43643">
    <property type="entry name" value="HISTIDINOL-PHOSPHATE AMINOTRANSFERASE 2"/>
    <property type="match status" value="1"/>
</dbReference>
<keyword evidence="9" id="KW-0028">Amino-acid biosynthesis</keyword>
<dbReference type="InterPro" id="IPR015421">
    <property type="entry name" value="PyrdxlP-dep_Trfase_major"/>
</dbReference>
<keyword evidence="12" id="KW-1185">Reference proteome</keyword>
<dbReference type="Gene3D" id="3.90.1150.10">
    <property type="entry name" value="Aspartate Aminotransferase, domain 1"/>
    <property type="match status" value="1"/>
</dbReference>
<dbReference type="PANTHER" id="PTHR43643:SF3">
    <property type="entry name" value="HISTIDINOL-PHOSPHATE AMINOTRANSFERASE"/>
    <property type="match status" value="1"/>
</dbReference>
<evidence type="ECO:0000256" key="7">
    <source>
        <dbReference type="ARBA" id="ARBA00022898"/>
    </source>
</evidence>
<sequence>MSCDYRALANAGVQKLTPYQPGKPVEELERELGISDSLKLASNENPLGPSPRAVQALGGLLDQLARYPDGNGFALRQRLARELDVEPECITLGNGSNDVLELLARAYLGPERNAVFSAHAFAVYPLACQAVGADLHMAPAHAADHATPYGHDLEALAARVDADTRVVFIANPNNPTGTWLDGKALYDFIRSLPGTTLVVVDEAYCEYVEEADYPDTTRWLAEFPNLVVTRTFSKIHGLAGLRIGYAASSPEVADILNRVRQPFNTSTLAQAAALEALDDTAHVQESVRVNREGLAWLTAACRERGLGYIPSVGNFLSIDVGREAEPVYQALLHQGVIVRPIAGYGLSRHLRVTVGRAHENRRFMEALDQVVGA</sequence>
<dbReference type="NCBIfam" id="TIGR01141">
    <property type="entry name" value="hisC"/>
    <property type="match status" value="1"/>
</dbReference>
<dbReference type="InterPro" id="IPR004839">
    <property type="entry name" value="Aminotransferase_I/II_large"/>
</dbReference>
<keyword evidence="6 9" id="KW-0808">Transferase</keyword>
<proteinExistence type="inferred from homology"/>
<feature type="modified residue" description="N6-(pyridoxal phosphate)lysine" evidence="9">
    <location>
        <position position="234"/>
    </location>
</feature>